<dbReference type="PROSITE" id="PS51257">
    <property type="entry name" value="PROKAR_LIPOPROTEIN"/>
    <property type="match status" value="1"/>
</dbReference>
<dbReference type="PANTHER" id="PTHR42928:SF3">
    <property type="entry name" value="UPF0065 PROTEIN YFLP"/>
    <property type="match status" value="1"/>
</dbReference>
<protein>
    <submittedName>
        <fullName evidence="3">Tricarboxylic transport membrane protein</fullName>
    </submittedName>
</protein>
<feature type="chain" id="PRO_5046582543" evidence="2">
    <location>
        <begin position="20"/>
        <end position="328"/>
    </location>
</feature>
<organism evidence="3 4">
    <name type="scientific">Youngiibacter multivorans</name>
    <dbReference type="NCBI Taxonomy" id="937251"/>
    <lineage>
        <taxon>Bacteria</taxon>
        <taxon>Bacillati</taxon>
        <taxon>Bacillota</taxon>
        <taxon>Clostridia</taxon>
        <taxon>Eubacteriales</taxon>
        <taxon>Clostridiaceae</taxon>
        <taxon>Youngiibacter</taxon>
    </lineage>
</organism>
<dbReference type="InterPro" id="IPR042100">
    <property type="entry name" value="Bug_dom1"/>
</dbReference>
<dbReference type="Pfam" id="PF03401">
    <property type="entry name" value="TctC"/>
    <property type="match status" value="1"/>
</dbReference>
<evidence type="ECO:0000256" key="1">
    <source>
        <dbReference type="ARBA" id="ARBA00006987"/>
    </source>
</evidence>
<comment type="similarity">
    <text evidence="1">Belongs to the UPF0065 (bug) family.</text>
</comment>
<keyword evidence="4" id="KW-1185">Reference proteome</keyword>
<dbReference type="SUPFAM" id="SSF53850">
    <property type="entry name" value="Periplasmic binding protein-like II"/>
    <property type="match status" value="1"/>
</dbReference>
<proteinExistence type="inferred from homology"/>
<evidence type="ECO:0000313" key="4">
    <source>
        <dbReference type="Proteomes" id="UP001519271"/>
    </source>
</evidence>
<feature type="signal peptide" evidence="2">
    <location>
        <begin position="1"/>
        <end position="19"/>
    </location>
</feature>
<evidence type="ECO:0000256" key="2">
    <source>
        <dbReference type="SAM" id="SignalP"/>
    </source>
</evidence>
<dbReference type="RefSeq" id="WP_209459149.1">
    <property type="nucleotide sequence ID" value="NZ_JAGGKC010000009.1"/>
</dbReference>
<gene>
    <name evidence="3" type="ORF">J2Z34_001411</name>
</gene>
<accession>A0ABS4G324</accession>
<keyword evidence="2" id="KW-0732">Signal</keyword>
<dbReference type="EMBL" id="JAGGKC010000009">
    <property type="protein sequence ID" value="MBP1918931.1"/>
    <property type="molecule type" value="Genomic_DNA"/>
</dbReference>
<sequence length="328" mass="35239">MFKKISKLMVTVMGIALLAGCGQKDQTPAAFKPASQVDWIVTSSAGGGSDIFTRKITDIMTKDKIVEGVTFVVNNKTDGNGEIGRNEVANLKGDKANNTLLTFNSGDLMPMVQNTANRSGNFQIIAIMAVDKQLLFKGKASKYATFKDAIDAAKAGTPVIIGGSKGDDIATYEAMIAEVGLSKDVMKYITYNSTSEAITAILGGHVDLVMSKPAAASEYVNSGDLTAILALSEKRYEGNLKDAPTLSEVGSYKNVEVPVWRGVAAPKSMSADAVKYYTEALKKVSDSATWKTDYIDIYKLISDYKNSTDATTFVKQFESEFMASKGIK</sequence>
<dbReference type="PIRSF" id="PIRSF017082">
    <property type="entry name" value="YflP"/>
    <property type="match status" value="1"/>
</dbReference>
<dbReference type="InterPro" id="IPR005064">
    <property type="entry name" value="BUG"/>
</dbReference>
<reference evidence="3 4" key="1">
    <citation type="submission" date="2021-03" db="EMBL/GenBank/DDBJ databases">
        <title>Genomic Encyclopedia of Type Strains, Phase IV (KMG-IV): sequencing the most valuable type-strain genomes for metagenomic binning, comparative biology and taxonomic classification.</title>
        <authorList>
            <person name="Goeker M."/>
        </authorList>
    </citation>
    <scope>NUCLEOTIDE SEQUENCE [LARGE SCALE GENOMIC DNA]</scope>
    <source>
        <strain evidence="3 4">DSM 6139</strain>
    </source>
</reference>
<dbReference type="Gene3D" id="3.40.190.150">
    <property type="entry name" value="Bordetella uptake gene, domain 1"/>
    <property type="match status" value="1"/>
</dbReference>
<dbReference type="Proteomes" id="UP001519271">
    <property type="component" value="Unassembled WGS sequence"/>
</dbReference>
<dbReference type="Gene3D" id="3.40.190.10">
    <property type="entry name" value="Periplasmic binding protein-like II"/>
    <property type="match status" value="1"/>
</dbReference>
<name>A0ABS4G324_9CLOT</name>
<dbReference type="PANTHER" id="PTHR42928">
    <property type="entry name" value="TRICARBOXYLATE-BINDING PROTEIN"/>
    <property type="match status" value="1"/>
</dbReference>
<evidence type="ECO:0000313" key="3">
    <source>
        <dbReference type="EMBL" id="MBP1918931.1"/>
    </source>
</evidence>
<comment type="caution">
    <text evidence="3">The sequence shown here is derived from an EMBL/GenBank/DDBJ whole genome shotgun (WGS) entry which is preliminary data.</text>
</comment>